<feature type="region of interest" description="Disordered" evidence="1">
    <location>
        <begin position="131"/>
        <end position="163"/>
    </location>
</feature>
<dbReference type="Proteomes" id="UP000198752">
    <property type="component" value="Unassembled WGS sequence"/>
</dbReference>
<evidence type="ECO:0000313" key="4">
    <source>
        <dbReference type="Proteomes" id="UP000198752"/>
    </source>
</evidence>
<keyword evidence="2" id="KW-0472">Membrane</keyword>
<reference evidence="4" key="1">
    <citation type="submission" date="2016-10" db="EMBL/GenBank/DDBJ databases">
        <authorList>
            <person name="Varghese N."/>
            <person name="Submissions S."/>
        </authorList>
    </citation>
    <scope>NUCLEOTIDE SEQUENCE [LARGE SCALE GENOMIC DNA]</scope>
    <source>
        <strain evidence="4">ATCC 700379</strain>
    </source>
</reference>
<dbReference type="NCBIfam" id="TIGR02867">
    <property type="entry name" value="spore_II_P"/>
    <property type="match status" value="1"/>
</dbReference>
<dbReference type="STRING" id="269670.SAMN02982927_00209"/>
<evidence type="ECO:0000256" key="1">
    <source>
        <dbReference type="SAM" id="MobiDB-lite"/>
    </source>
</evidence>
<keyword evidence="4" id="KW-1185">Reference proteome</keyword>
<gene>
    <name evidence="3" type="ORF">SAMN02982927_00209</name>
</gene>
<feature type="compositionally biased region" description="Basic and acidic residues" evidence="1">
    <location>
        <begin position="147"/>
        <end position="163"/>
    </location>
</feature>
<dbReference type="Pfam" id="PF07454">
    <property type="entry name" value="SpoIIP"/>
    <property type="match status" value="1"/>
</dbReference>
<evidence type="ECO:0000313" key="3">
    <source>
        <dbReference type="EMBL" id="SFF97291.1"/>
    </source>
</evidence>
<keyword evidence="2" id="KW-1133">Transmembrane helix</keyword>
<dbReference type="InterPro" id="IPR010897">
    <property type="entry name" value="Spore_II_P"/>
</dbReference>
<sequence>MKRINPTLNTQSSINHSLLFQYLFVLILIYGMAILVTVSQIKIGFIQDAMQKADWPAKILLSETFGNENVVYNHAIKEKDRPKTVYHLLFELMTDLRFDDNRSLFGSELPGFTIYNTRIFVAGKGLNYTNLPKDNPPSPSINIDTPKPQKPEQSDTNKSNEKLKKTVLIYHTHPWESYKPINNGKDSTYTEPQKSVVKDGEIIGKTLNENGVGYIQKVKQGWGYNEAYQKSRIVVQNALKQTPSLTYLIDIHRDSSGRSITTMKIGGTSYARISIIIGEANPNYSANLYLAKKVKTELDKKYPDLVRGIVGKTKLTGNGVYNQDLSKNAILIEIGGVDNNLQEITRSSQAFGEALAQVINQNK</sequence>
<dbReference type="RefSeq" id="WP_177184566.1">
    <property type="nucleotide sequence ID" value="NZ_FOOY01000003.1"/>
</dbReference>
<dbReference type="EMBL" id="FOOY01000003">
    <property type="protein sequence ID" value="SFF97291.1"/>
    <property type="molecule type" value="Genomic_DNA"/>
</dbReference>
<keyword evidence="2" id="KW-0812">Transmembrane</keyword>
<dbReference type="SUPFAM" id="SSF53187">
    <property type="entry name" value="Zn-dependent exopeptidases"/>
    <property type="match status" value="1"/>
</dbReference>
<dbReference type="AlphaFoldDB" id="A0A1I2N7E0"/>
<protein>
    <submittedName>
        <fullName evidence="3">Stage II sporulation protein P</fullName>
    </submittedName>
</protein>
<name>A0A1I2N7E0_9BACL</name>
<accession>A0A1I2N7E0</accession>
<organism evidence="3 4">
    <name type="scientific">Sporolactobacillus nakayamae</name>
    <dbReference type="NCBI Taxonomy" id="269670"/>
    <lineage>
        <taxon>Bacteria</taxon>
        <taxon>Bacillati</taxon>
        <taxon>Bacillota</taxon>
        <taxon>Bacilli</taxon>
        <taxon>Bacillales</taxon>
        <taxon>Sporolactobacillaceae</taxon>
        <taxon>Sporolactobacillus</taxon>
    </lineage>
</organism>
<proteinExistence type="predicted"/>
<feature type="transmembrane region" description="Helical" evidence="2">
    <location>
        <begin position="20"/>
        <end position="41"/>
    </location>
</feature>
<evidence type="ECO:0000256" key="2">
    <source>
        <dbReference type="SAM" id="Phobius"/>
    </source>
</evidence>